<evidence type="ECO:0000313" key="3">
    <source>
        <dbReference type="Proteomes" id="UP001474120"/>
    </source>
</evidence>
<comment type="caution">
    <text evidence="2">The sequence shown here is derived from an EMBL/GenBank/DDBJ whole genome shotgun (WGS) entry which is preliminary data.</text>
</comment>
<protein>
    <recommendedName>
        <fullName evidence="4">DinB family protein</fullName>
    </recommendedName>
</protein>
<dbReference type="RefSeq" id="WP_342158088.1">
    <property type="nucleotide sequence ID" value="NZ_JBCDNA010000001.1"/>
</dbReference>
<dbReference type="Gene3D" id="1.20.120.450">
    <property type="entry name" value="dinb family like domain"/>
    <property type="match status" value="1"/>
</dbReference>
<proteinExistence type="predicted"/>
<keyword evidence="1" id="KW-0732">Signal</keyword>
<keyword evidence="3" id="KW-1185">Reference proteome</keyword>
<gene>
    <name evidence="2" type="ORF">AABB81_01375</name>
</gene>
<feature type="signal peptide" evidence="1">
    <location>
        <begin position="1"/>
        <end position="20"/>
    </location>
</feature>
<organism evidence="2 3">
    <name type="scientific">Lutimonas vermicola</name>
    <dbReference type="NCBI Taxonomy" id="414288"/>
    <lineage>
        <taxon>Bacteria</taxon>
        <taxon>Pseudomonadati</taxon>
        <taxon>Bacteroidota</taxon>
        <taxon>Flavobacteriia</taxon>
        <taxon>Flavobacteriales</taxon>
        <taxon>Flavobacteriaceae</taxon>
        <taxon>Lutimonas</taxon>
    </lineage>
</organism>
<sequence length="196" mass="22285">MKHRIVLTLMIYMNLFMSQAQEHYEALPYFQIPEAPEAYSQGAIAARMVDGLGFRYYWATEGLSPEDLAFRPSPEARTSQETIDHILGLSTVILNSALHKTNEGNDFKDLSFYEKRKLTLNNLKTAADIFRESDDLAEFTVVFKGKNGTNTFPFWNQINGPISDAIWHCGQVVSFRRSSGNPYNSNASVFMGRLRE</sequence>
<dbReference type="Proteomes" id="UP001474120">
    <property type="component" value="Unassembled WGS sequence"/>
</dbReference>
<dbReference type="EMBL" id="JBCDNA010000001">
    <property type="protein sequence ID" value="MEL4454528.1"/>
    <property type="molecule type" value="Genomic_DNA"/>
</dbReference>
<name>A0ABU9KXI3_9FLAO</name>
<evidence type="ECO:0000256" key="1">
    <source>
        <dbReference type="SAM" id="SignalP"/>
    </source>
</evidence>
<dbReference type="InterPro" id="IPR034660">
    <property type="entry name" value="DinB/YfiT-like"/>
</dbReference>
<feature type="chain" id="PRO_5046198834" description="DinB family protein" evidence="1">
    <location>
        <begin position="21"/>
        <end position="196"/>
    </location>
</feature>
<evidence type="ECO:0000313" key="2">
    <source>
        <dbReference type="EMBL" id="MEL4454528.1"/>
    </source>
</evidence>
<dbReference type="SUPFAM" id="SSF109854">
    <property type="entry name" value="DinB/YfiT-like putative metalloenzymes"/>
    <property type="match status" value="1"/>
</dbReference>
<evidence type="ECO:0008006" key="4">
    <source>
        <dbReference type="Google" id="ProtNLM"/>
    </source>
</evidence>
<reference evidence="2 3" key="1">
    <citation type="submission" date="2024-04" db="EMBL/GenBank/DDBJ databases">
        <title>whole genome sequencing of Lutimonas vermicola strain IMCC1616.</title>
        <authorList>
            <person name="Bae S.S."/>
        </authorList>
    </citation>
    <scope>NUCLEOTIDE SEQUENCE [LARGE SCALE GENOMIC DNA]</scope>
    <source>
        <strain evidence="2 3">IMCC1616</strain>
    </source>
</reference>
<accession>A0ABU9KXI3</accession>